<gene>
    <name evidence="6" type="ORF">ACFQ27_14405</name>
</gene>
<protein>
    <submittedName>
        <fullName evidence="6">TetR/AcrR family transcriptional regulator</fullName>
    </submittedName>
</protein>
<dbReference type="PANTHER" id="PTHR47506">
    <property type="entry name" value="TRANSCRIPTIONAL REGULATORY PROTEIN"/>
    <property type="match status" value="1"/>
</dbReference>
<dbReference type="InterPro" id="IPR001647">
    <property type="entry name" value="HTH_TetR"/>
</dbReference>
<keyword evidence="2 4" id="KW-0238">DNA-binding</keyword>
<keyword evidence="1" id="KW-0805">Transcription regulation</keyword>
<dbReference type="Gene3D" id="1.10.357.10">
    <property type="entry name" value="Tetracycline Repressor, domain 2"/>
    <property type="match status" value="1"/>
</dbReference>
<dbReference type="InterPro" id="IPR036271">
    <property type="entry name" value="Tet_transcr_reg_TetR-rel_C_sf"/>
</dbReference>
<keyword evidence="3" id="KW-0804">Transcription</keyword>
<evidence type="ECO:0000259" key="5">
    <source>
        <dbReference type="PROSITE" id="PS50977"/>
    </source>
</evidence>
<organism evidence="6 7">
    <name type="scientific">Phenylobacterium conjunctum</name>
    <dbReference type="NCBI Taxonomy" id="1298959"/>
    <lineage>
        <taxon>Bacteria</taxon>
        <taxon>Pseudomonadati</taxon>
        <taxon>Pseudomonadota</taxon>
        <taxon>Alphaproteobacteria</taxon>
        <taxon>Caulobacterales</taxon>
        <taxon>Caulobacteraceae</taxon>
        <taxon>Phenylobacterium</taxon>
    </lineage>
</organism>
<accession>A0ABW3T4A5</accession>
<keyword evidence="7" id="KW-1185">Reference proteome</keyword>
<dbReference type="SUPFAM" id="SSF46689">
    <property type="entry name" value="Homeodomain-like"/>
    <property type="match status" value="1"/>
</dbReference>
<evidence type="ECO:0000313" key="6">
    <source>
        <dbReference type="EMBL" id="MFD1191778.1"/>
    </source>
</evidence>
<evidence type="ECO:0000256" key="1">
    <source>
        <dbReference type="ARBA" id="ARBA00023015"/>
    </source>
</evidence>
<evidence type="ECO:0000256" key="4">
    <source>
        <dbReference type="PROSITE-ProRule" id="PRU00335"/>
    </source>
</evidence>
<dbReference type="EMBL" id="JBHTLQ010000034">
    <property type="protein sequence ID" value="MFD1191778.1"/>
    <property type="molecule type" value="Genomic_DNA"/>
</dbReference>
<name>A0ABW3T4A5_9CAUL</name>
<comment type="caution">
    <text evidence="6">The sequence shown here is derived from an EMBL/GenBank/DDBJ whole genome shotgun (WGS) entry which is preliminary data.</text>
</comment>
<dbReference type="SUPFAM" id="SSF48498">
    <property type="entry name" value="Tetracyclin repressor-like, C-terminal domain"/>
    <property type="match status" value="1"/>
</dbReference>
<sequence length="201" mass="22008">MARYKGDQKQISREEILKRAAERFRRDGVAAVGVRPLMADAGLTHGGFYAHFASREDLIAAALEHAAESTLGYFQEVLAAAPEAERLKVLIHSYLRVLHRDHMGLGCAVSALGPEIARQPEETRQRFDVRGRGMVRLIADQLPAGGSAEARLDRASLVFAQMFGVLQLARIETDPQVVERLIKGGRAAALSLATQPWPETA</sequence>
<evidence type="ECO:0000256" key="2">
    <source>
        <dbReference type="ARBA" id="ARBA00023125"/>
    </source>
</evidence>
<evidence type="ECO:0000313" key="7">
    <source>
        <dbReference type="Proteomes" id="UP001597216"/>
    </source>
</evidence>
<proteinExistence type="predicted"/>
<dbReference type="PANTHER" id="PTHR47506:SF7">
    <property type="entry name" value="TRANSCRIPTIONAL REGULATORY PROTEIN"/>
    <property type="match status" value="1"/>
</dbReference>
<feature type="DNA-binding region" description="H-T-H motif" evidence="4">
    <location>
        <begin position="33"/>
        <end position="52"/>
    </location>
</feature>
<reference evidence="7" key="1">
    <citation type="journal article" date="2019" name="Int. J. Syst. Evol. Microbiol.">
        <title>The Global Catalogue of Microorganisms (GCM) 10K type strain sequencing project: providing services to taxonomists for standard genome sequencing and annotation.</title>
        <authorList>
            <consortium name="The Broad Institute Genomics Platform"/>
            <consortium name="The Broad Institute Genome Sequencing Center for Infectious Disease"/>
            <person name="Wu L."/>
            <person name="Ma J."/>
        </authorList>
    </citation>
    <scope>NUCLEOTIDE SEQUENCE [LARGE SCALE GENOMIC DNA]</scope>
    <source>
        <strain evidence="7">CCUG 55074</strain>
    </source>
</reference>
<feature type="domain" description="HTH tetR-type" evidence="5">
    <location>
        <begin position="10"/>
        <end position="70"/>
    </location>
</feature>
<dbReference type="PRINTS" id="PR00455">
    <property type="entry name" value="HTHTETR"/>
</dbReference>
<evidence type="ECO:0000256" key="3">
    <source>
        <dbReference type="ARBA" id="ARBA00023163"/>
    </source>
</evidence>
<dbReference type="RefSeq" id="WP_374342732.1">
    <property type="nucleotide sequence ID" value="NZ_JBHTLQ010000034.1"/>
</dbReference>
<dbReference type="Proteomes" id="UP001597216">
    <property type="component" value="Unassembled WGS sequence"/>
</dbReference>
<dbReference type="InterPro" id="IPR009057">
    <property type="entry name" value="Homeodomain-like_sf"/>
</dbReference>
<dbReference type="PROSITE" id="PS50977">
    <property type="entry name" value="HTH_TETR_2"/>
    <property type="match status" value="1"/>
</dbReference>
<dbReference type="Pfam" id="PF00440">
    <property type="entry name" value="TetR_N"/>
    <property type="match status" value="1"/>
</dbReference>
<dbReference type="Gene3D" id="1.10.10.60">
    <property type="entry name" value="Homeodomain-like"/>
    <property type="match status" value="1"/>
</dbReference>